<accession>A0A392QHI1</accession>
<evidence type="ECO:0000313" key="1">
    <source>
        <dbReference type="EMBL" id="MCI22755.1"/>
    </source>
</evidence>
<evidence type="ECO:0000313" key="2">
    <source>
        <dbReference type="Proteomes" id="UP000265520"/>
    </source>
</evidence>
<reference evidence="1 2" key="1">
    <citation type="journal article" date="2018" name="Front. Plant Sci.">
        <title>Red Clover (Trifolium pratense) and Zigzag Clover (T. medium) - A Picture of Genomic Similarities and Differences.</title>
        <authorList>
            <person name="Dluhosova J."/>
            <person name="Istvanek J."/>
            <person name="Nedelnik J."/>
            <person name="Repkova J."/>
        </authorList>
    </citation>
    <scope>NUCLEOTIDE SEQUENCE [LARGE SCALE GENOMIC DNA]</scope>
    <source>
        <strain evidence="2">cv. 10/8</strain>
        <tissue evidence="1">Leaf</tissue>
    </source>
</reference>
<dbReference type="AlphaFoldDB" id="A0A392QHI1"/>
<name>A0A392QHI1_9FABA</name>
<dbReference type="EMBL" id="LXQA010132158">
    <property type="protein sequence ID" value="MCI22755.1"/>
    <property type="molecule type" value="Genomic_DNA"/>
</dbReference>
<sequence length="99" mass="11382">MKLCRNSDRKEAGKAAMLIWVLWNNRNNWVWNHEKDQGQQLGIKAMSLWHEWEAVQDAYSSGGQQAQQLQWSWQTPPQGKYKCNVDAGLHEAARKTSAG</sequence>
<dbReference type="Proteomes" id="UP000265520">
    <property type="component" value="Unassembled WGS sequence"/>
</dbReference>
<organism evidence="1 2">
    <name type="scientific">Trifolium medium</name>
    <dbReference type="NCBI Taxonomy" id="97028"/>
    <lineage>
        <taxon>Eukaryota</taxon>
        <taxon>Viridiplantae</taxon>
        <taxon>Streptophyta</taxon>
        <taxon>Embryophyta</taxon>
        <taxon>Tracheophyta</taxon>
        <taxon>Spermatophyta</taxon>
        <taxon>Magnoliopsida</taxon>
        <taxon>eudicotyledons</taxon>
        <taxon>Gunneridae</taxon>
        <taxon>Pentapetalae</taxon>
        <taxon>rosids</taxon>
        <taxon>fabids</taxon>
        <taxon>Fabales</taxon>
        <taxon>Fabaceae</taxon>
        <taxon>Papilionoideae</taxon>
        <taxon>50 kb inversion clade</taxon>
        <taxon>NPAAA clade</taxon>
        <taxon>Hologalegina</taxon>
        <taxon>IRL clade</taxon>
        <taxon>Trifolieae</taxon>
        <taxon>Trifolium</taxon>
    </lineage>
</organism>
<comment type="caution">
    <text evidence="1">The sequence shown here is derived from an EMBL/GenBank/DDBJ whole genome shotgun (WGS) entry which is preliminary data.</text>
</comment>
<proteinExistence type="predicted"/>
<feature type="non-terminal residue" evidence="1">
    <location>
        <position position="99"/>
    </location>
</feature>
<protein>
    <submittedName>
        <fullName evidence="1">Uncharacterized protein</fullName>
    </submittedName>
</protein>
<keyword evidence="2" id="KW-1185">Reference proteome</keyword>